<dbReference type="InterPro" id="IPR036188">
    <property type="entry name" value="FAD/NAD-bd_sf"/>
</dbReference>
<organism evidence="3 4">
    <name type="scientific">Aeromicrobium terrae</name>
    <dbReference type="NCBI Taxonomy" id="2498846"/>
    <lineage>
        <taxon>Bacteria</taxon>
        <taxon>Bacillati</taxon>
        <taxon>Actinomycetota</taxon>
        <taxon>Actinomycetes</taxon>
        <taxon>Propionibacteriales</taxon>
        <taxon>Nocardioidaceae</taxon>
        <taxon>Aeromicrobium</taxon>
    </lineage>
</organism>
<evidence type="ECO:0000313" key="4">
    <source>
        <dbReference type="Proteomes" id="UP000321571"/>
    </source>
</evidence>
<dbReference type="PANTHER" id="PTHR13847">
    <property type="entry name" value="SARCOSINE DEHYDROGENASE-RELATED"/>
    <property type="match status" value="1"/>
</dbReference>
<proteinExistence type="predicted"/>
<reference evidence="3 4" key="1">
    <citation type="submission" date="2019-06" db="EMBL/GenBank/DDBJ databases">
        <title>Aeromicrobium sp. nov., isolated from a maize field.</title>
        <authorList>
            <person name="Lin S.-Y."/>
            <person name="Tsai C.-F."/>
            <person name="Young C.-C."/>
        </authorList>
    </citation>
    <scope>NUCLEOTIDE SEQUENCE [LARGE SCALE GENOMIC DNA]</scope>
    <source>
        <strain evidence="3 4">CC-CFT486</strain>
    </source>
</reference>
<dbReference type="Gene3D" id="3.50.50.60">
    <property type="entry name" value="FAD/NAD(P)-binding domain"/>
    <property type="match status" value="1"/>
</dbReference>
<dbReference type="Proteomes" id="UP000321571">
    <property type="component" value="Unassembled WGS sequence"/>
</dbReference>
<sequence length="383" mass="41068">MNGDRWDVVVIGGGIAGVSVAYELAPETSVLLLDMEDTLGHHATGRSAAMFLETYGGADVRALTMGSRAFLEAPPEEFESDLLRPRALLQVARVGRGAVLDQLHREVDGVVGDVALVDEREARRLCPLLREGAVEAALHEPASMEMDVDALHQGYVRGFRHRGGDVRRAAHVSRLSRRDTGWDIHLADGGRVGASVVVNAAGAWADVVAVAAGLAPLGLTPRRRTAFTTAGPDGLSLAGLPMLYDVDETFYVKPEGDQMLCSPADRTPSEPTDARADALEIARSLDEIREMTTIPARSVRTSWAGLRTFSPDENLVVGHEPEADGFFWLAGQAGYGVQTAPALARWAAAAVLEADAPADLLERGLRHERITPARFRRAGSMVS</sequence>
<dbReference type="SUPFAM" id="SSF51905">
    <property type="entry name" value="FAD/NAD(P)-binding domain"/>
    <property type="match status" value="1"/>
</dbReference>
<protein>
    <submittedName>
        <fullName evidence="3">FAD-binding oxidoreductase</fullName>
    </submittedName>
</protein>
<dbReference type="GO" id="GO:0005737">
    <property type="term" value="C:cytoplasm"/>
    <property type="evidence" value="ECO:0007669"/>
    <property type="project" value="TreeGrafter"/>
</dbReference>
<evidence type="ECO:0000259" key="2">
    <source>
        <dbReference type="Pfam" id="PF01266"/>
    </source>
</evidence>
<comment type="caution">
    <text evidence="3">The sequence shown here is derived from an EMBL/GenBank/DDBJ whole genome shotgun (WGS) entry which is preliminary data.</text>
</comment>
<feature type="domain" description="FAD dependent oxidoreductase" evidence="2">
    <location>
        <begin position="7"/>
        <end position="349"/>
    </location>
</feature>
<evidence type="ECO:0000256" key="1">
    <source>
        <dbReference type="ARBA" id="ARBA00023002"/>
    </source>
</evidence>
<dbReference type="GO" id="GO:0016491">
    <property type="term" value="F:oxidoreductase activity"/>
    <property type="evidence" value="ECO:0007669"/>
    <property type="project" value="UniProtKB-KW"/>
</dbReference>
<dbReference type="EMBL" id="VDUX01000004">
    <property type="protein sequence ID" value="TXL60743.1"/>
    <property type="molecule type" value="Genomic_DNA"/>
</dbReference>
<dbReference type="AlphaFoldDB" id="A0A5C8NJX3"/>
<dbReference type="InterPro" id="IPR006076">
    <property type="entry name" value="FAD-dep_OxRdtase"/>
</dbReference>
<keyword evidence="1" id="KW-0560">Oxidoreductase</keyword>
<gene>
    <name evidence="3" type="ORF">FHP06_09965</name>
</gene>
<name>A0A5C8NJX3_9ACTN</name>
<dbReference type="Pfam" id="PF01266">
    <property type="entry name" value="DAO"/>
    <property type="match status" value="1"/>
</dbReference>
<dbReference type="OrthoDB" id="9806257at2"/>
<accession>A0A5C8NJX3</accession>
<evidence type="ECO:0000313" key="3">
    <source>
        <dbReference type="EMBL" id="TXL60743.1"/>
    </source>
</evidence>
<keyword evidence="4" id="KW-1185">Reference proteome</keyword>
<dbReference type="RefSeq" id="WP_147686317.1">
    <property type="nucleotide sequence ID" value="NZ_VDUX01000004.1"/>
</dbReference>
<dbReference type="PANTHER" id="PTHR13847:SF287">
    <property type="entry name" value="FAD-DEPENDENT OXIDOREDUCTASE DOMAIN-CONTAINING PROTEIN 1"/>
    <property type="match status" value="1"/>
</dbReference>
<dbReference type="Gene3D" id="3.30.9.10">
    <property type="entry name" value="D-Amino Acid Oxidase, subunit A, domain 2"/>
    <property type="match status" value="1"/>
</dbReference>